<dbReference type="EMBL" id="JAGMWT010000009">
    <property type="protein sequence ID" value="KAH7122442.1"/>
    <property type="molecule type" value="Genomic_DNA"/>
</dbReference>
<feature type="compositionally biased region" description="Polar residues" evidence="1">
    <location>
        <begin position="2081"/>
        <end position="2096"/>
    </location>
</feature>
<dbReference type="PANTHER" id="PTHR13992">
    <property type="entry name" value="NUCLEAR RECEPTOR CO-REPRESSOR RELATED NCOR"/>
    <property type="match status" value="1"/>
</dbReference>
<organism evidence="3 4">
    <name type="scientific">Dendryphion nanum</name>
    <dbReference type="NCBI Taxonomy" id="256645"/>
    <lineage>
        <taxon>Eukaryota</taxon>
        <taxon>Fungi</taxon>
        <taxon>Dikarya</taxon>
        <taxon>Ascomycota</taxon>
        <taxon>Pezizomycotina</taxon>
        <taxon>Dothideomycetes</taxon>
        <taxon>Pleosporomycetidae</taxon>
        <taxon>Pleosporales</taxon>
        <taxon>Torulaceae</taxon>
        <taxon>Dendryphion</taxon>
    </lineage>
</organism>
<feature type="compositionally biased region" description="Pro residues" evidence="1">
    <location>
        <begin position="1800"/>
        <end position="1809"/>
    </location>
</feature>
<feature type="compositionally biased region" description="Pro residues" evidence="1">
    <location>
        <begin position="830"/>
        <end position="840"/>
    </location>
</feature>
<feature type="compositionally biased region" description="Polar residues" evidence="1">
    <location>
        <begin position="1787"/>
        <end position="1797"/>
    </location>
</feature>
<feature type="compositionally biased region" description="Basic and acidic residues" evidence="1">
    <location>
        <begin position="960"/>
        <end position="969"/>
    </location>
</feature>
<feature type="compositionally biased region" description="Basic and acidic residues" evidence="1">
    <location>
        <begin position="463"/>
        <end position="472"/>
    </location>
</feature>
<dbReference type="PROSITE" id="PS50090">
    <property type="entry name" value="MYB_LIKE"/>
    <property type="match status" value="1"/>
</dbReference>
<feature type="compositionally biased region" description="Pro residues" evidence="1">
    <location>
        <begin position="421"/>
        <end position="451"/>
    </location>
</feature>
<feature type="compositionally biased region" description="Basic and acidic residues" evidence="1">
    <location>
        <begin position="1403"/>
        <end position="1412"/>
    </location>
</feature>
<dbReference type="Proteomes" id="UP000700596">
    <property type="component" value="Unassembled WGS sequence"/>
</dbReference>
<keyword evidence="4" id="KW-1185">Reference proteome</keyword>
<dbReference type="GO" id="GO:0006357">
    <property type="term" value="P:regulation of transcription by RNA polymerase II"/>
    <property type="evidence" value="ECO:0007669"/>
    <property type="project" value="TreeGrafter"/>
</dbReference>
<dbReference type="InterPro" id="IPR051571">
    <property type="entry name" value="N-CoR_corepressor"/>
</dbReference>
<feature type="compositionally biased region" description="Pro residues" evidence="1">
    <location>
        <begin position="2158"/>
        <end position="2168"/>
    </location>
</feature>
<feature type="region of interest" description="Disordered" evidence="1">
    <location>
        <begin position="1143"/>
        <end position="1278"/>
    </location>
</feature>
<accession>A0A9P9DP06</accession>
<protein>
    <recommendedName>
        <fullName evidence="2">Myb-like domain-containing protein</fullName>
    </recommendedName>
</protein>
<evidence type="ECO:0000256" key="1">
    <source>
        <dbReference type="SAM" id="MobiDB-lite"/>
    </source>
</evidence>
<feature type="compositionally biased region" description="Basic and acidic residues" evidence="1">
    <location>
        <begin position="719"/>
        <end position="729"/>
    </location>
</feature>
<feature type="compositionally biased region" description="Basic and acidic residues" evidence="1">
    <location>
        <begin position="2133"/>
        <end position="2154"/>
    </location>
</feature>
<feature type="compositionally biased region" description="Polar residues" evidence="1">
    <location>
        <begin position="36"/>
        <end position="49"/>
    </location>
</feature>
<feature type="compositionally biased region" description="Polar residues" evidence="1">
    <location>
        <begin position="1945"/>
        <end position="1968"/>
    </location>
</feature>
<feature type="compositionally biased region" description="Polar residues" evidence="1">
    <location>
        <begin position="2015"/>
        <end position="2024"/>
    </location>
</feature>
<feature type="compositionally biased region" description="Polar residues" evidence="1">
    <location>
        <begin position="582"/>
        <end position="594"/>
    </location>
</feature>
<dbReference type="SMART" id="SM00717">
    <property type="entry name" value="SANT"/>
    <property type="match status" value="2"/>
</dbReference>
<dbReference type="SUPFAM" id="SSF46689">
    <property type="entry name" value="Homeodomain-like"/>
    <property type="match status" value="1"/>
</dbReference>
<sequence length="2190" mass="242396">MSASRYPDNNRYPRDRSPFRDRRPSTYGSGYPPRGSESNGRPSTDSSQFPPRDVPRGPKSLVDSPRGPPPGPPPGVPSGPRESRGRGFTGRGDGAPSLRDAPPLTSTTHVPRDHNTRDHWRADRERDRDRERERDRDRDFRDRRPSPPPRRSPIRDSRDFVPRDLDINRARRNSRDGPPSAGSNFSDPPLGSASSYRGTAAGRGRGTGRDFPGDFRGGRGRPYHNDERERHHDPRDPRDRMPDRTYRPRSRSRDPVRRDTRDDREFDRRDREERRFDRRDDEPRRYDSYIGSASTLKTGLRPADTHRGSTAGEPRNIPGTPTGPPTPHATHHPASGDRLGHPVDSYSRRSSIVTEPLSAKEARRESDRNDLLASRAEASRERYAPRASSPPAAVPAFGFSNVWRNPLLDTKSTPAAHAPKPIVPVNPAPAVAPTPSTAPPAPPPATKPVVPPGLSTAPPTGPKADRVIDRPQADNPPQEPRPLTAEQPRVDPPPPRTSVTVIASPPAPAVPENVESKPPPLPPAQAASPPAGPAVRNRAPPTGPQAAIRQNTSPSYPRPQQLPFVPRDASPGAIPSGPRNVLSLSTSPQSTPINIPTGPKADRTNLMTARPPMYAPPDRQPFPGQRLPLVAPKSMQWVRPGLNRGSTIPNKREYPADDRDRAFGTIPKAPKLEGNSTAMDFQRPEQPKPEGLTIKPAPAALGPQETTVQPQPLSGEPAKPTHIETRRMSDVSMPDVSPRTERQPKSAASSAPEAIEEDSDDDLDLDEDDFAESEAKYNRERALLESKRIDLSAPHLRVTTILQEIMMLSSLSLAHLPRQESKPVEEEITSPPPLQPPPEVSAPELLTPKAEEPEDIVMEDKDEKPLAPATRALRLRRESSTDREITPDLSSLPYLGSGPPTPLSDPDHDRPSVSDSVILAIRTNLRKEIVPELEPGDIMRQYAAAYRNWRLYVRDLDGEREVDDPERLPSAEPGLKATTPDVQPSVTGPLSESLAPTTGRRAHTSRWASEFDYEQAIKESLKTAEEERLGKKEPEPNKSLADPEREAPIPQILTDYESQRRKFIDTNFQREPGQGVFVYHYEPPDDDFTVDEHRIMVQHYRDQYAKKWGKLAEIIYKEAGVSRTYKDTINHYYATKWAREYKGKARRRTGGRKRGGASARGRVATANVDRPENQGEDGTPLPLTDSGRPRRSAAPTFGMDTDMDSSTASLPGRLRRQTDLDGTSEKPSRRGGRVPKEKSGRKPKNQPAASVPAPAPVPVSVPSPAIGSPIKSDRKERPLGVKMEEEPALYVKRPIGEAVLPVQPPTIFEEQMLTQSDSIAPVGLPSVAVERARSSTTSRPGPSSYWSVTEQNDFQRYVAHFGTDWAAIAGHMGTKTQTMVKNQYLRLTEGGSTSDLARLAMEADQRRERGEDIGPPPTPTPAVKRRYEPTPTIPAPRALAPTPDVASIVEAPKSPPMSKMSPPQAQPTAQGRFSTIVQAPQQPKPVVPNTLSTPLPESPLAAIPSGPSHQSPPTQPPRIQPQHQSSQVQHKQHPHGPRAGYFSDDVPPPPESRPPSQSSMVPPRAPQQHIQPHTRAPEQPQPSFRGPLQQEREPTHRLEPEIQARFQPDHKRHVSQDVPFSRPYQSAQPPPMAPQMRSGAPAGSPEVRPSSSQQPRHTVQMQPRPQHMNEPPGQPTMPMGGAPSLGARSVVRTPPVKEEPRHYPMPTQAPQIQTPQIQAPQIQPPLPQPLPQNYPHPNLPNTNVSSSPMPLPAALKPPVEPRKKSNLLSLLNEEPEEPRRKKPSDIPSHTSTPQQQVPIAAPPSAPQNMPPRRELYHEANPMQPSYPRSTFPPPPSHSQPPSSSVRQMVDMTNEQSAARSQPRPDWAQQRSTIYPPQSQPQQTAPQNPSHLPNYMNSHRSVFSQHNAPRHNPSPPPPPSMTGYRHSPHMHSRTPSVSGPPAPQSHHGSNTTSAQQANASQVLQPNPYTQVEPPGGGSHGSVPHGMRPSPHHSTSHNQARDLQGRNDQQHAHNANLGYSNPSTPSELHMPLHMRGPSMEHYGGRDSRDPRDPRDPRHDFDPRNHERDVGRELSQRAEVILRGQQNTLNSRTGLSQQGPPEPRYSQPIHSDRGYPVPRTHTPQPHVYHPSYMTNQERDMREQDPRYRDEMVMRENMGRLPPGPPVPPPGPDQRHTDWVSAVPQPQHREWPPR</sequence>
<feature type="compositionally biased region" description="Low complexity" evidence="1">
    <location>
        <begin position="1456"/>
        <end position="1467"/>
    </location>
</feature>
<feature type="region of interest" description="Disordered" evidence="1">
    <location>
        <begin position="960"/>
        <end position="1006"/>
    </location>
</feature>
<reference evidence="3" key="1">
    <citation type="journal article" date="2021" name="Nat. Commun.">
        <title>Genetic determinants of endophytism in the Arabidopsis root mycobiome.</title>
        <authorList>
            <person name="Mesny F."/>
            <person name="Miyauchi S."/>
            <person name="Thiergart T."/>
            <person name="Pickel B."/>
            <person name="Atanasova L."/>
            <person name="Karlsson M."/>
            <person name="Huettel B."/>
            <person name="Barry K.W."/>
            <person name="Haridas S."/>
            <person name="Chen C."/>
            <person name="Bauer D."/>
            <person name="Andreopoulos W."/>
            <person name="Pangilinan J."/>
            <person name="LaButti K."/>
            <person name="Riley R."/>
            <person name="Lipzen A."/>
            <person name="Clum A."/>
            <person name="Drula E."/>
            <person name="Henrissat B."/>
            <person name="Kohler A."/>
            <person name="Grigoriev I.V."/>
            <person name="Martin F.M."/>
            <person name="Hacquard S."/>
        </authorList>
    </citation>
    <scope>NUCLEOTIDE SEQUENCE</scope>
    <source>
        <strain evidence="3">MPI-CAGE-CH-0243</strain>
    </source>
</reference>
<feature type="compositionally biased region" description="Basic and acidic residues" evidence="1">
    <location>
        <begin position="358"/>
        <end position="370"/>
    </location>
</feature>
<dbReference type="OrthoDB" id="10258692at2759"/>
<dbReference type="Gene3D" id="1.10.10.60">
    <property type="entry name" value="Homeodomain-like"/>
    <property type="match status" value="2"/>
</dbReference>
<feature type="compositionally biased region" description="Basic and acidic residues" evidence="1">
    <location>
        <begin position="153"/>
        <end position="175"/>
    </location>
</feature>
<feature type="compositionally biased region" description="Low complexity" evidence="1">
    <location>
        <begin position="1706"/>
        <end position="1721"/>
    </location>
</feature>
<dbReference type="InterPro" id="IPR009057">
    <property type="entry name" value="Homeodomain-like_sf"/>
</dbReference>
<dbReference type="Pfam" id="PF00249">
    <property type="entry name" value="Myb_DNA-binding"/>
    <property type="match status" value="1"/>
</dbReference>
<feature type="compositionally biased region" description="Basic and acidic residues" evidence="1">
    <location>
        <begin position="875"/>
        <end position="886"/>
    </location>
</feature>
<dbReference type="PANTHER" id="PTHR13992:SF39">
    <property type="entry name" value="SMRTER, ISOFORM G"/>
    <property type="match status" value="1"/>
</dbReference>
<dbReference type="InterPro" id="IPR001005">
    <property type="entry name" value="SANT/Myb"/>
</dbReference>
<feature type="compositionally biased region" description="Basic and acidic residues" evidence="1">
    <location>
        <begin position="650"/>
        <end position="662"/>
    </location>
</feature>
<feature type="region of interest" description="Disordered" evidence="1">
    <location>
        <begin position="817"/>
        <end position="912"/>
    </location>
</feature>
<feature type="compositionally biased region" description="Low complexity" evidence="1">
    <location>
        <begin position="191"/>
        <end position="202"/>
    </location>
</feature>
<dbReference type="CDD" id="cd00167">
    <property type="entry name" value="SANT"/>
    <property type="match status" value="1"/>
</dbReference>
<comment type="caution">
    <text evidence="3">The sequence shown here is derived from an EMBL/GenBank/DDBJ whole genome shotgun (WGS) entry which is preliminary data.</text>
</comment>
<feature type="compositionally biased region" description="Polar residues" evidence="1">
    <location>
        <begin position="980"/>
        <end position="996"/>
    </location>
</feature>
<feature type="compositionally biased region" description="Polar residues" evidence="1">
    <location>
        <begin position="1739"/>
        <end position="1748"/>
    </location>
</feature>
<feature type="compositionally biased region" description="Basic and acidic residues" evidence="1">
    <location>
        <begin position="2040"/>
        <end position="2073"/>
    </location>
</feature>
<feature type="compositionally biased region" description="Basic and acidic residues" evidence="1">
    <location>
        <begin position="1024"/>
        <end position="1047"/>
    </location>
</feature>
<feature type="compositionally biased region" description="Basic and acidic residues" evidence="1">
    <location>
        <begin position="1997"/>
        <end position="2009"/>
    </location>
</feature>
<feature type="compositionally biased region" description="Basic and acidic residues" evidence="1">
    <location>
        <begin position="110"/>
        <end position="145"/>
    </location>
</feature>
<evidence type="ECO:0000259" key="2">
    <source>
        <dbReference type="PROSITE" id="PS50090"/>
    </source>
</evidence>
<feature type="compositionally biased region" description="Basic residues" evidence="1">
    <location>
        <begin position="1144"/>
        <end position="1155"/>
    </location>
</feature>
<feature type="compositionally biased region" description="Polar residues" evidence="1">
    <location>
        <begin position="1850"/>
        <end position="1859"/>
    </location>
</feature>
<feature type="compositionally biased region" description="Pro residues" evidence="1">
    <location>
        <begin position="1722"/>
        <end position="1738"/>
    </location>
</feature>
<feature type="compositionally biased region" description="Polar residues" evidence="1">
    <location>
        <begin position="1649"/>
        <end position="1663"/>
    </location>
</feature>
<feature type="compositionally biased region" description="Basic and acidic residues" evidence="1">
    <location>
        <begin position="207"/>
        <end position="287"/>
    </location>
</feature>
<evidence type="ECO:0000313" key="4">
    <source>
        <dbReference type="Proteomes" id="UP000700596"/>
    </source>
</evidence>
<gene>
    <name evidence="3" type="ORF">B0J11DRAFT_339348</name>
</gene>
<feature type="compositionally biased region" description="Basic and acidic residues" evidence="1">
    <location>
        <begin position="1216"/>
        <end position="1240"/>
    </location>
</feature>
<proteinExistence type="predicted"/>
<feature type="compositionally biased region" description="Basic and acidic residues" evidence="1">
    <location>
        <begin position="11"/>
        <end position="24"/>
    </location>
</feature>
<feature type="compositionally biased region" description="Low complexity" evidence="1">
    <location>
        <begin position="1520"/>
        <end position="1529"/>
    </location>
</feature>
<feature type="compositionally biased region" description="Basic and acidic residues" evidence="1">
    <location>
        <begin position="1590"/>
        <end position="1602"/>
    </location>
</feature>
<feature type="region of interest" description="Disordered" evidence="1">
    <location>
        <begin position="1024"/>
        <end position="1050"/>
    </location>
</feature>
<feature type="compositionally biased region" description="Pro residues" evidence="1">
    <location>
        <begin position="66"/>
        <end position="77"/>
    </location>
</feature>
<feature type="compositionally biased region" description="Low complexity" evidence="1">
    <location>
        <begin position="1875"/>
        <end position="1888"/>
    </location>
</feature>
<feature type="compositionally biased region" description="Low complexity" evidence="1">
    <location>
        <begin position="385"/>
        <end position="396"/>
    </location>
</feature>
<feature type="compositionally biased region" description="Polar residues" evidence="1">
    <location>
        <begin position="1894"/>
        <end position="1906"/>
    </location>
</feature>
<feature type="compositionally biased region" description="Acidic residues" evidence="1">
    <location>
        <begin position="754"/>
        <end position="772"/>
    </location>
</feature>
<dbReference type="GO" id="GO:0034967">
    <property type="term" value="C:Set3 complex"/>
    <property type="evidence" value="ECO:0007669"/>
    <property type="project" value="TreeGrafter"/>
</dbReference>
<feature type="region of interest" description="Disordered" evidence="1">
    <location>
        <begin position="1403"/>
        <end position="2190"/>
    </location>
</feature>
<name>A0A9P9DP06_9PLEO</name>
<evidence type="ECO:0000313" key="3">
    <source>
        <dbReference type="EMBL" id="KAH7122442.1"/>
    </source>
</evidence>
<feature type="region of interest" description="Disordered" evidence="1">
    <location>
        <begin position="1"/>
        <end position="778"/>
    </location>
</feature>
<feature type="domain" description="Myb-like" evidence="2">
    <location>
        <begin position="1346"/>
        <end position="1388"/>
    </location>
</feature>